<name>A0A7H8R269_TALRU</name>
<evidence type="ECO:0008006" key="3">
    <source>
        <dbReference type="Google" id="ProtNLM"/>
    </source>
</evidence>
<proteinExistence type="predicted"/>
<dbReference type="GeneID" id="55995105"/>
<dbReference type="RefSeq" id="XP_035346646.1">
    <property type="nucleotide sequence ID" value="XM_035490753.1"/>
</dbReference>
<dbReference type="AlphaFoldDB" id="A0A7H8R269"/>
<keyword evidence="2" id="KW-1185">Reference proteome</keyword>
<dbReference type="OrthoDB" id="2821964at2759"/>
<accession>A0A7H8R269</accession>
<reference evidence="2" key="1">
    <citation type="submission" date="2020-06" db="EMBL/GenBank/DDBJ databases">
        <title>A chromosome-scale genome assembly of Talaromyces rugulosus W13939.</title>
        <authorList>
            <person name="Wang B."/>
            <person name="Guo L."/>
            <person name="Ye K."/>
            <person name="Wang L."/>
        </authorList>
    </citation>
    <scope>NUCLEOTIDE SEQUENCE [LARGE SCALE GENOMIC DNA]</scope>
    <source>
        <strain evidence="2">W13939</strain>
    </source>
</reference>
<evidence type="ECO:0000313" key="1">
    <source>
        <dbReference type="EMBL" id="QKX60469.1"/>
    </source>
</evidence>
<organism evidence="1 2">
    <name type="scientific">Talaromyces rugulosus</name>
    <name type="common">Penicillium rugulosum</name>
    <dbReference type="NCBI Taxonomy" id="121627"/>
    <lineage>
        <taxon>Eukaryota</taxon>
        <taxon>Fungi</taxon>
        <taxon>Dikarya</taxon>
        <taxon>Ascomycota</taxon>
        <taxon>Pezizomycotina</taxon>
        <taxon>Eurotiomycetes</taxon>
        <taxon>Eurotiomycetidae</taxon>
        <taxon>Eurotiales</taxon>
        <taxon>Trichocomaceae</taxon>
        <taxon>Talaromyces</taxon>
        <taxon>Talaromyces sect. Islandici</taxon>
    </lineage>
</organism>
<dbReference type="EMBL" id="CP055901">
    <property type="protein sequence ID" value="QKX60469.1"/>
    <property type="molecule type" value="Genomic_DNA"/>
</dbReference>
<protein>
    <recommendedName>
        <fullName evidence="3">ABA 3 protein</fullName>
    </recommendedName>
</protein>
<sequence length="401" mass="46162">MATQTITINDHIKSKPIRDDWFYPDDFANDLKGTDLSDKFIHETINAAWEYARCVIPNFTNWDRYVAFIRTLEIAVIAEFRGDLVDPASDDVLGFNIPELLDILYGATAGREEMEREFRTFLIFTSEKASDKCTSDLFRRYVNALASSPKNWFRIRDCDALARFTLAGALVCCDIDDVWFREDEFQILSEIADTLYDAVAFYKHRAEGETHSTFAYIDPELRRESFHVCRTLLWRLEVAWARDVKFLAVLNFIRWFGGPIHMTTRRYRFVDDGLTLGTPETEEVILQTRQNFKLWNRVDASVKKQDTITEELPRKLHSNTVVHKEFLIDGLAEMLEIDESQHCNSCQYRPSYGADSPGQFGGVRLCGGCRTEWSDYAKSLPARAEKVFPVLSSAKQAGTTK</sequence>
<gene>
    <name evidence="1" type="ORF">TRUGW13939_07614</name>
</gene>
<evidence type="ECO:0000313" key="2">
    <source>
        <dbReference type="Proteomes" id="UP000509510"/>
    </source>
</evidence>
<dbReference type="KEGG" id="trg:TRUGW13939_07614"/>
<dbReference type="Proteomes" id="UP000509510">
    <property type="component" value="Chromosome IV"/>
</dbReference>